<dbReference type="Gene3D" id="3.90.190.10">
    <property type="entry name" value="Protein tyrosine phosphatase superfamily"/>
    <property type="match status" value="1"/>
</dbReference>
<accession>A0ABR0K939</accession>
<feature type="compositionally biased region" description="Basic and acidic residues" evidence="1">
    <location>
        <begin position="620"/>
        <end position="633"/>
    </location>
</feature>
<keyword evidence="2" id="KW-0472">Membrane</keyword>
<evidence type="ECO:0000259" key="3">
    <source>
        <dbReference type="PROSITE" id="PS50056"/>
    </source>
</evidence>
<evidence type="ECO:0000313" key="5">
    <source>
        <dbReference type="Proteomes" id="UP001345013"/>
    </source>
</evidence>
<dbReference type="Proteomes" id="UP001345013">
    <property type="component" value="Unassembled WGS sequence"/>
</dbReference>
<feature type="region of interest" description="Disordered" evidence="1">
    <location>
        <begin position="601"/>
        <end position="652"/>
    </location>
</feature>
<gene>
    <name evidence="4" type="ORF">LTR24_005407</name>
</gene>
<comment type="caution">
    <text evidence="4">The sequence shown here is derived from an EMBL/GenBank/DDBJ whole genome shotgun (WGS) entry which is preliminary data.</text>
</comment>
<dbReference type="InterPro" id="IPR029021">
    <property type="entry name" value="Prot-tyrosine_phosphatase-like"/>
</dbReference>
<feature type="domain" description="Tyrosine specific protein phosphatases" evidence="3">
    <location>
        <begin position="516"/>
        <end position="578"/>
    </location>
</feature>
<dbReference type="InterPro" id="IPR000387">
    <property type="entry name" value="Tyr_Pase_dom"/>
</dbReference>
<keyword evidence="2" id="KW-0812">Transmembrane</keyword>
<keyword evidence="2" id="KW-1133">Transmembrane helix</keyword>
<organism evidence="4 5">
    <name type="scientific">Lithohypha guttulata</name>
    <dbReference type="NCBI Taxonomy" id="1690604"/>
    <lineage>
        <taxon>Eukaryota</taxon>
        <taxon>Fungi</taxon>
        <taxon>Dikarya</taxon>
        <taxon>Ascomycota</taxon>
        <taxon>Pezizomycotina</taxon>
        <taxon>Eurotiomycetes</taxon>
        <taxon>Chaetothyriomycetidae</taxon>
        <taxon>Chaetothyriales</taxon>
        <taxon>Trichomeriaceae</taxon>
        <taxon>Lithohypha</taxon>
    </lineage>
</organism>
<feature type="transmembrane region" description="Helical" evidence="2">
    <location>
        <begin position="6"/>
        <end position="23"/>
    </location>
</feature>
<dbReference type="EMBL" id="JAVRRG010000061">
    <property type="protein sequence ID" value="KAK5092270.1"/>
    <property type="molecule type" value="Genomic_DNA"/>
</dbReference>
<dbReference type="InterPro" id="IPR051029">
    <property type="entry name" value="mRNA_Capping_Enz/RNA_Phosphat"/>
</dbReference>
<dbReference type="SUPFAM" id="SSF53474">
    <property type="entry name" value="alpha/beta-Hydrolases"/>
    <property type="match status" value="1"/>
</dbReference>
<dbReference type="Pfam" id="PF00561">
    <property type="entry name" value="Abhydrolase_1"/>
    <property type="match status" value="1"/>
</dbReference>
<dbReference type="PROSITE" id="PS00383">
    <property type="entry name" value="TYR_PHOSPHATASE_1"/>
    <property type="match status" value="1"/>
</dbReference>
<reference evidence="4 5" key="1">
    <citation type="submission" date="2023-08" db="EMBL/GenBank/DDBJ databases">
        <title>Black Yeasts Isolated from many extreme environments.</title>
        <authorList>
            <person name="Coleine C."/>
            <person name="Stajich J.E."/>
            <person name="Selbmann L."/>
        </authorList>
    </citation>
    <scope>NUCLEOTIDE SEQUENCE [LARGE SCALE GENOMIC DNA]</scope>
    <source>
        <strain evidence="4 5">CCFEE 5885</strain>
    </source>
</reference>
<proteinExistence type="predicted"/>
<dbReference type="PANTHER" id="PTHR10367:SF25">
    <property type="entry name" value="DUAL SPECIFICITY PHOSPHATASE CATALYTIC DOMAIN PROTEIN (AFU_ORTHOLOGUE AFUA_1G03540)"/>
    <property type="match status" value="1"/>
</dbReference>
<name>A0ABR0K939_9EURO</name>
<keyword evidence="5" id="KW-1185">Reference proteome</keyword>
<dbReference type="InterPro" id="IPR000073">
    <property type="entry name" value="AB_hydrolase_1"/>
</dbReference>
<protein>
    <recommendedName>
        <fullName evidence="3">Tyrosine specific protein phosphatases domain-containing protein</fullName>
    </recommendedName>
</protein>
<evidence type="ECO:0000256" key="1">
    <source>
        <dbReference type="SAM" id="MobiDB-lite"/>
    </source>
</evidence>
<dbReference type="InterPro" id="IPR029058">
    <property type="entry name" value="AB_hydrolase_fold"/>
</dbReference>
<evidence type="ECO:0000313" key="4">
    <source>
        <dbReference type="EMBL" id="KAK5092270.1"/>
    </source>
</evidence>
<sequence>MPGPWKTIGCTVIVVLGSLAYLYRRQRRATHTQLLQRAEDELHPRLKEHTKFRSYTTQYATYPRIRTYYQPHPHKDSHVDITELPLLVFIHGLGGVLPQFAGLLGSLTNVAPCFGLELPGHGKSTFAPKAYGAYTIEANVALWKTAIEDVCWKNGHKSVVLIGHSMGCSIAALLASTASTVPALSIPVAGMVAICPRAHQLTPKEINAAQKLSSTPNFIIDILRWFDRYGGENSTSVLRVVGHSNESDLKRTQLEWNRQHRTPVLKRITLGLLPHTAPDGSVTGGPPSEAVWKGLKIPLFLIAGESDTVCKPAEVDLIIHHMTGRSITEANNPASTQPSDKLQTSTNGLTPTIITSPTSLSPSPIQCITLPAPAAHALLYAHTTYRLVSALIESFLSTHVSQKLDFTHQLRLLTTSGKWDVKNLQKWKAVLPVSAPIDATPQNPNGFFRALKTMREQDDEHNPTHFLRQWGDKTYAVIDISHDPPVYNTKTLEQGGVEYHKFPTVSKIPPTPLEVQDFCILVDKLLGERDAKGENAKAVAVHCHYGYNRTGFFICSYLVLWRGYGVQDAIDEFARAKPPGIKHAHFLDQMWLRLAGQEGRMRSGRRSSGSAAAGGGKGLGSDEKDERGRHDDGGLAVAAQDEAGNVSEGDVM</sequence>
<dbReference type="PROSITE" id="PS50056">
    <property type="entry name" value="TYR_PHOSPHATASE_2"/>
    <property type="match status" value="1"/>
</dbReference>
<evidence type="ECO:0000256" key="2">
    <source>
        <dbReference type="SAM" id="Phobius"/>
    </source>
</evidence>
<dbReference type="InterPro" id="IPR016130">
    <property type="entry name" value="Tyr_Pase_AS"/>
</dbReference>
<dbReference type="SUPFAM" id="SSF52799">
    <property type="entry name" value="(Phosphotyrosine protein) phosphatases II"/>
    <property type="match status" value="1"/>
</dbReference>
<dbReference type="PANTHER" id="PTHR10367">
    <property type="entry name" value="MRNA-CAPPING ENZYME"/>
    <property type="match status" value="1"/>
</dbReference>
<dbReference type="Gene3D" id="3.40.50.1820">
    <property type="entry name" value="alpha/beta hydrolase"/>
    <property type="match status" value="1"/>
</dbReference>